<dbReference type="Pfam" id="PF00561">
    <property type="entry name" value="Abhydrolase_1"/>
    <property type="match status" value="1"/>
</dbReference>
<evidence type="ECO:0000313" key="2">
    <source>
        <dbReference type="EMBL" id="CAH0730388.1"/>
    </source>
</evidence>
<dbReference type="PANTHER" id="PTHR43798">
    <property type="entry name" value="MONOACYLGLYCEROL LIPASE"/>
    <property type="match status" value="1"/>
</dbReference>
<name>A0A8J9VUK1_9NEOP</name>
<dbReference type="InterPro" id="IPR050266">
    <property type="entry name" value="AB_hydrolase_sf"/>
</dbReference>
<sequence length="303" mass="34623">MTLLEKEWFIQAPWGRLCIIAWGDCCDPPVLVCHGTNDSAVSFRPLIKLLPRKFYYIGLELPGCGKSDPMPSGLMISVYDLVYSLQTVVKHFRWVNFVYIGHSMGCSLGKTYELSYPGKISKLIELDPVTFNINIPPEKFTLWYNKSFTNFFDKYTKYNNDKPKYTKKEALSKVMNRRGISREIAEALLERVTETTDDGLLRFSFDERYLSVPVPPFSKEYVKLLYTSIKTPTLTIIADESKNAGKYNSCTYLLSESPSCPNYRVREVAGNHDVHIVHPERVAPFLGQFLLDGLNGLDNRAKL</sequence>
<dbReference type="SUPFAM" id="SSF53474">
    <property type="entry name" value="alpha/beta-Hydrolases"/>
    <property type="match status" value="1"/>
</dbReference>
<dbReference type="Proteomes" id="UP000838878">
    <property type="component" value="Chromosome 8"/>
</dbReference>
<evidence type="ECO:0000259" key="1">
    <source>
        <dbReference type="Pfam" id="PF00561"/>
    </source>
</evidence>
<feature type="non-terminal residue" evidence="2">
    <location>
        <position position="303"/>
    </location>
</feature>
<feature type="domain" description="AB hydrolase-1" evidence="1">
    <location>
        <begin position="28"/>
        <end position="279"/>
    </location>
</feature>
<dbReference type="Gene3D" id="3.40.50.1820">
    <property type="entry name" value="alpha/beta hydrolase"/>
    <property type="match status" value="1"/>
</dbReference>
<proteinExistence type="predicted"/>
<dbReference type="OrthoDB" id="6431331at2759"/>
<dbReference type="AlphaFoldDB" id="A0A8J9VUK1"/>
<gene>
    <name evidence="2" type="ORF">BINO364_LOCUS15376</name>
</gene>
<reference evidence="2" key="1">
    <citation type="submission" date="2021-12" db="EMBL/GenBank/DDBJ databases">
        <authorList>
            <person name="Martin H S."/>
        </authorList>
    </citation>
    <scope>NUCLEOTIDE SEQUENCE</scope>
</reference>
<dbReference type="InterPro" id="IPR000073">
    <property type="entry name" value="AB_hydrolase_1"/>
</dbReference>
<accession>A0A8J9VUK1</accession>
<evidence type="ECO:0000313" key="3">
    <source>
        <dbReference type="Proteomes" id="UP000838878"/>
    </source>
</evidence>
<protein>
    <recommendedName>
        <fullName evidence="1">AB hydrolase-1 domain-containing protein</fullName>
    </recommendedName>
</protein>
<organism evidence="2 3">
    <name type="scientific">Brenthis ino</name>
    <name type="common">lesser marbled fritillary</name>
    <dbReference type="NCBI Taxonomy" id="405034"/>
    <lineage>
        <taxon>Eukaryota</taxon>
        <taxon>Metazoa</taxon>
        <taxon>Ecdysozoa</taxon>
        <taxon>Arthropoda</taxon>
        <taxon>Hexapoda</taxon>
        <taxon>Insecta</taxon>
        <taxon>Pterygota</taxon>
        <taxon>Neoptera</taxon>
        <taxon>Endopterygota</taxon>
        <taxon>Lepidoptera</taxon>
        <taxon>Glossata</taxon>
        <taxon>Ditrysia</taxon>
        <taxon>Papilionoidea</taxon>
        <taxon>Nymphalidae</taxon>
        <taxon>Heliconiinae</taxon>
        <taxon>Argynnini</taxon>
        <taxon>Brenthis</taxon>
    </lineage>
</organism>
<keyword evidence="3" id="KW-1185">Reference proteome</keyword>
<dbReference type="InterPro" id="IPR029058">
    <property type="entry name" value="AB_hydrolase_fold"/>
</dbReference>
<dbReference type="EMBL" id="OV170228">
    <property type="protein sequence ID" value="CAH0730388.1"/>
    <property type="molecule type" value="Genomic_DNA"/>
</dbReference>